<dbReference type="SUPFAM" id="SSF51735">
    <property type="entry name" value="NAD(P)-binding Rossmann-fold domains"/>
    <property type="match status" value="1"/>
</dbReference>
<keyword evidence="2" id="KW-1185">Reference proteome</keyword>
<evidence type="ECO:0008006" key="3">
    <source>
        <dbReference type="Google" id="ProtNLM"/>
    </source>
</evidence>
<name>A0A1I6BMB4_9BACI</name>
<sequence length="43" mass="4759">MKCFGKPEDLLGIMLWLLDESYSRFVTGITVPIDGGFMAYSGV</sequence>
<proteinExistence type="predicted"/>
<reference evidence="1 2" key="1">
    <citation type="submission" date="2016-10" db="EMBL/GenBank/DDBJ databases">
        <authorList>
            <person name="Varghese N."/>
            <person name="Submissions S."/>
        </authorList>
    </citation>
    <scope>NUCLEOTIDE SEQUENCE [LARGE SCALE GENOMIC DNA]</scope>
    <source>
        <strain evidence="1 2">DSM 13796</strain>
    </source>
</reference>
<dbReference type="Gene3D" id="3.40.50.720">
    <property type="entry name" value="NAD(P)-binding Rossmann-like Domain"/>
    <property type="match status" value="1"/>
</dbReference>
<protein>
    <recommendedName>
        <fullName evidence="3">D-mannonate oxidoreductase</fullName>
    </recommendedName>
</protein>
<evidence type="ECO:0000313" key="1">
    <source>
        <dbReference type="EMBL" id="SFQ82078.1"/>
    </source>
</evidence>
<dbReference type="EMBL" id="FOXX01000011">
    <property type="protein sequence ID" value="SFQ82078.1"/>
    <property type="molecule type" value="Genomic_DNA"/>
</dbReference>
<comment type="caution">
    <text evidence="1">The sequence shown here is derived from an EMBL/GenBank/DDBJ whole genome shotgun (WGS) entry which is preliminary data.</text>
</comment>
<accession>A0A1I6BMB4</accession>
<dbReference type="InterPro" id="IPR036291">
    <property type="entry name" value="NAD(P)-bd_dom_sf"/>
</dbReference>
<gene>
    <name evidence="1" type="ORF">SAMN02745910_03829</name>
</gene>
<dbReference type="Proteomes" id="UP000182762">
    <property type="component" value="Unassembled WGS sequence"/>
</dbReference>
<organism evidence="1 2">
    <name type="scientific">Priestia endophytica DSM 13796</name>
    <dbReference type="NCBI Taxonomy" id="1121089"/>
    <lineage>
        <taxon>Bacteria</taxon>
        <taxon>Bacillati</taxon>
        <taxon>Bacillota</taxon>
        <taxon>Bacilli</taxon>
        <taxon>Bacillales</taxon>
        <taxon>Bacillaceae</taxon>
        <taxon>Priestia</taxon>
    </lineage>
</organism>
<evidence type="ECO:0000313" key="2">
    <source>
        <dbReference type="Proteomes" id="UP000182762"/>
    </source>
</evidence>